<organism evidence="1 2">
    <name type="scientific">Dendrothele bispora (strain CBS 962.96)</name>
    <dbReference type="NCBI Taxonomy" id="1314807"/>
    <lineage>
        <taxon>Eukaryota</taxon>
        <taxon>Fungi</taxon>
        <taxon>Dikarya</taxon>
        <taxon>Basidiomycota</taxon>
        <taxon>Agaricomycotina</taxon>
        <taxon>Agaricomycetes</taxon>
        <taxon>Agaricomycetidae</taxon>
        <taxon>Agaricales</taxon>
        <taxon>Agaricales incertae sedis</taxon>
        <taxon>Dendrothele</taxon>
    </lineage>
</organism>
<name>A0A4S8LLP3_DENBC</name>
<gene>
    <name evidence="1" type="ORF">K435DRAFT_864538</name>
</gene>
<dbReference type="AlphaFoldDB" id="A0A4S8LLP3"/>
<reference evidence="1 2" key="1">
    <citation type="journal article" date="2019" name="Nat. Ecol. Evol.">
        <title>Megaphylogeny resolves global patterns of mushroom evolution.</title>
        <authorList>
            <person name="Varga T."/>
            <person name="Krizsan K."/>
            <person name="Foldi C."/>
            <person name="Dima B."/>
            <person name="Sanchez-Garcia M."/>
            <person name="Sanchez-Ramirez S."/>
            <person name="Szollosi G.J."/>
            <person name="Szarkandi J.G."/>
            <person name="Papp V."/>
            <person name="Albert L."/>
            <person name="Andreopoulos W."/>
            <person name="Angelini C."/>
            <person name="Antonin V."/>
            <person name="Barry K.W."/>
            <person name="Bougher N.L."/>
            <person name="Buchanan P."/>
            <person name="Buyck B."/>
            <person name="Bense V."/>
            <person name="Catcheside P."/>
            <person name="Chovatia M."/>
            <person name="Cooper J."/>
            <person name="Damon W."/>
            <person name="Desjardin D."/>
            <person name="Finy P."/>
            <person name="Geml J."/>
            <person name="Haridas S."/>
            <person name="Hughes K."/>
            <person name="Justo A."/>
            <person name="Karasinski D."/>
            <person name="Kautmanova I."/>
            <person name="Kiss B."/>
            <person name="Kocsube S."/>
            <person name="Kotiranta H."/>
            <person name="LaButti K.M."/>
            <person name="Lechner B.E."/>
            <person name="Liimatainen K."/>
            <person name="Lipzen A."/>
            <person name="Lukacs Z."/>
            <person name="Mihaltcheva S."/>
            <person name="Morgado L.N."/>
            <person name="Niskanen T."/>
            <person name="Noordeloos M.E."/>
            <person name="Ohm R.A."/>
            <person name="Ortiz-Santana B."/>
            <person name="Ovrebo C."/>
            <person name="Racz N."/>
            <person name="Riley R."/>
            <person name="Savchenko A."/>
            <person name="Shiryaev A."/>
            <person name="Soop K."/>
            <person name="Spirin V."/>
            <person name="Szebenyi C."/>
            <person name="Tomsovsky M."/>
            <person name="Tulloss R.E."/>
            <person name="Uehling J."/>
            <person name="Grigoriev I.V."/>
            <person name="Vagvolgyi C."/>
            <person name="Papp T."/>
            <person name="Martin F.M."/>
            <person name="Miettinen O."/>
            <person name="Hibbett D.S."/>
            <person name="Nagy L.G."/>
        </authorList>
    </citation>
    <scope>NUCLEOTIDE SEQUENCE [LARGE SCALE GENOMIC DNA]</scope>
    <source>
        <strain evidence="1 2">CBS 962.96</strain>
    </source>
</reference>
<dbReference type="EMBL" id="ML179343">
    <property type="protein sequence ID" value="THU90196.1"/>
    <property type="molecule type" value="Genomic_DNA"/>
</dbReference>
<protein>
    <submittedName>
        <fullName evidence="1">Uncharacterized protein</fullName>
    </submittedName>
</protein>
<dbReference type="OrthoDB" id="3254233at2759"/>
<evidence type="ECO:0000313" key="2">
    <source>
        <dbReference type="Proteomes" id="UP000297245"/>
    </source>
</evidence>
<dbReference type="Proteomes" id="UP000297245">
    <property type="component" value="Unassembled WGS sequence"/>
</dbReference>
<sequence length="112" mass="12470">MSQLSVENYSTPADLEAIRAHSDKEIDAGHWLEALPEDFHLLPGMKVSPMFVVWQKGNLGKPHVITDHTGSGLKLMLGSLKRKEKALDMKAESKGKECFWRPLNTTDTPATI</sequence>
<accession>A0A4S8LLP3</accession>
<evidence type="ECO:0000313" key="1">
    <source>
        <dbReference type="EMBL" id="THU90196.1"/>
    </source>
</evidence>
<keyword evidence="2" id="KW-1185">Reference proteome</keyword>
<proteinExistence type="predicted"/>